<sequence length="320" mass="36794">MSDLFDLDYYSKEIANVINDVSIPEFYKWLADEQFEYINLKTGFVKSIKWDAFVNKNPTALTDEVNAVSTIGFRSETVMLNYLKLQYKFRHVNQDEENFYTNDGYIGNPNNNLLSFREAFKLASDEIIKIIDNFILTGTVTVKKNGRNQQILLPNMYGLLNMPNQVKEEVSSSDKDKMDKIFEKIKSGLAKLELGKEFSTPFMVLVDPLTSLKLVEPYAIPNTSSSSNDKWKEVLTDTIKAVNDWQEVYLHKSHLLKNQILIYPMSPKLLKLKLSRYMLPTLNRQIDKDSSDIAHSYLDFVLGGLLATDNTILRVDIKQS</sequence>
<dbReference type="RefSeq" id="WP_088895060.1">
    <property type="nucleotide sequence ID" value="NZ_CP019362.1"/>
</dbReference>
<keyword evidence="2" id="KW-1185">Reference proteome</keyword>
<dbReference type="AlphaFoldDB" id="A0ABF7QZE9"/>
<organism evidence="1 2">
    <name type="scientific">Borrelia turicatae (strain 91E135)</name>
    <dbReference type="NCBI Taxonomy" id="314724"/>
    <lineage>
        <taxon>Bacteria</taxon>
        <taxon>Pseudomonadati</taxon>
        <taxon>Spirochaetota</taxon>
        <taxon>Spirochaetia</taxon>
        <taxon>Spirochaetales</taxon>
        <taxon>Borreliaceae</taxon>
        <taxon>Borrelia</taxon>
    </lineage>
</organism>
<protein>
    <recommendedName>
        <fullName evidence="3">Cytosolic protein</fullName>
    </recommendedName>
</protein>
<evidence type="ECO:0008006" key="3">
    <source>
        <dbReference type="Google" id="ProtNLM"/>
    </source>
</evidence>
<geneLocation type="plasmid" evidence="1 2">
    <name>cp31</name>
</geneLocation>
<keyword evidence="1" id="KW-0614">Plasmid</keyword>
<name>A0ABF7QZE9_BORT9</name>
<dbReference type="EMBL" id="CP019362">
    <property type="protein sequence ID" value="ASJ27594.1"/>
    <property type="molecule type" value="Genomic_DNA"/>
</dbReference>
<evidence type="ECO:0000313" key="2">
    <source>
        <dbReference type="Proteomes" id="UP000001205"/>
    </source>
</evidence>
<dbReference type="Proteomes" id="UP000001205">
    <property type="component" value="Plasmid cp31"/>
</dbReference>
<dbReference type="KEGG" id="btu:BT0_P06"/>
<reference evidence="1 2" key="1">
    <citation type="submission" date="2017-01" db="EMBL/GenBank/DDBJ databases">
        <title>Reassembled and rearranged: the organization and evolution of antigen-encoding plasmids in two relapsing fever Borrelia species.</title>
        <authorList>
            <person name="Barbour A.G."/>
            <person name="Dai Q."/>
            <person name="Miller S.C."/>
            <person name="Porcella S.F."/>
            <person name="Schwan T.G."/>
            <person name="Lopez J.E."/>
        </authorList>
    </citation>
    <scope>NUCLEOTIDE SEQUENCE [LARGE SCALE GENOMIC DNA]</scope>
    <source>
        <strain evidence="1 2">91E135</strain>
        <plasmid evidence="1 2">cp31</plasmid>
    </source>
</reference>
<gene>
    <name evidence="1" type="ORF">BT0_P06</name>
</gene>
<accession>A0ABF7QZE9</accession>
<proteinExistence type="predicted"/>
<evidence type="ECO:0000313" key="1">
    <source>
        <dbReference type="EMBL" id="ASJ27594.1"/>
    </source>
</evidence>